<evidence type="ECO:0000313" key="1">
    <source>
        <dbReference type="EMBL" id="MBB4887259.1"/>
    </source>
</evidence>
<evidence type="ECO:0000313" key="2">
    <source>
        <dbReference type="Proteomes" id="UP000556436"/>
    </source>
</evidence>
<dbReference type="Proteomes" id="UP000556436">
    <property type="component" value="Unassembled WGS sequence"/>
</dbReference>
<organism evidence="1 2">
    <name type="scientific">Streptomyces netropsis</name>
    <name type="common">Streptoverticillium netropsis</name>
    <dbReference type="NCBI Taxonomy" id="55404"/>
    <lineage>
        <taxon>Bacteria</taxon>
        <taxon>Bacillati</taxon>
        <taxon>Actinomycetota</taxon>
        <taxon>Actinomycetes</taxon>
        <taxon>Kitasatosporales</taxon>
        <taxon>Streptomycetaceae</taxon>
        <taxon>Streptomyces</taxon>
    </lineage>
</organism>
<proteinExistence type="predicted"/>
<keyword evidence="2" id="KW-1185">Reference proteome</keyword>
<dbReference type="AlphaFoldDB" id="A0A7W7LBP1"/>
<protein>
    <submittedName>
        <fullName evidence="1">Uncharacterized protein</fullName>
    </submittedName>
</protein>
<name>A0A7W7LBP1_STRNE</name>
<sequence length="218" mass="22991">MLIMDAVLETYDSADFTLWPVADPSAGPALALSGRLSPLEVGTAIAVWTGFNGAALADEDARAPDAPELIRRTLAADCTLLPGGLRVRDTASGVSVSSGCCCGLENWREWLDLLHGEELWLGHDPSPRVEHAGPVVQLWPDGRDAPAPPAGQPVEVTKDGLTALLRSVQDDLTGFLTVVERWGERYAPSLGAELAAKLDEDLSISEPLRPPPGADGPG</sequence>
<reference evidence="1 2" key="1">
    <citation type="submission" date="2020-08" db="EMBL/GenBank/DDBJ databases">
        <title>Genomic Encyclopedia of Type Strains, Phase III (KMG-III): the genomes of soil and plant-associated and newly described type strains.</title>
        <authorList>
            <person name="Whitman W."/>
        </authorList>
    </citation>
    <scope>NUCLEOTIDE SEQUENCE [LARGE SCALE GENOMIC DNA]</scope>
    <source>
        <strain evidence="1 2">CECT 3265</strain>
    </source>
</reference>
<comment type="caution">
    <text evidence="1">The sequence shown here is derived from an EMBL/GenBank/DDBJ whole genome shotgun (WGS) entry which is preliminary data.</text>
</comment>
<gene>
    <name evidence="1" type="ORF">FHS38_003313</name>
</gene>
<accession>A0A7W7LBP1</accession>
<dbReference type="EMBL" id="JACHJG010000006">
    <property type="protein sequence ID" value="MBB4887259.1"/>
    <property type="molecule type" value="Genomic_DNA"/>
</dbReference>